<accession>A0A1I5W268</accession>
<reference evidence="3" key="1">
    <citation type="submission" date="2016-10" db="EMBL/GenBank/DDBJ databases">
        <authorList>
            <person name="Varghese N."/>
            <person name="Submissions S."/>
        </authorList>
    </citation>
    <scope>NUCLEOTIDE SEQUENCE [LARGE SCALE GENOMIC DNA]</scope>
    <source>
        <strain evidence="3">JCM 10271</strain>
    </source>
</reference>
<dbReference type="SUPFAM" id="SSF52540">
    <property type="entry name" value="P-loop containing nucleoside triphosphate hydrolases"/>
    <property type="match status" value="1"/>
</dbReference>
<dbReference type="AlphaFoldDB" id="A0A1I5W268"/>
<gene>
    <name evidence="2" type="ORF">SAMN05421853_10280</name>
</gene>
<dbReference type="InterPro" id="IPR049945">
    <property type="entry name" value="AAA_22"/>
</dbReference>
<evidence type="ECO:0000259" key="1">
    <source>
        <dbReference type="Pfam" id="PF13401"/>
    </source>
</evidence>
<dbReference type="InterPro" id="IPR052026">
    <property type="entry name" value="ExeA_AAA_ATPase_DNA-bind"/>
</dbReference>
<evidence type="ECO:0000313" key="3">
    <source>
        <dbReference type="Proteomes" id="UP000243106"/>
    </source>
</evidence>
<evidence type="ECO:0000313" key="2">
    <source>
        <dbReference type="EMBL" id="SFQ13763.1"/>
    </source>
</evidence>
<sequence>MPDDTPLYNSLAPLRNVSALAALVDRLKNRAHGLPGMATFYGPSGYGKTTAGTYVTNEFDAVCVQVKSTWTQKKLCEAILSEMSVPPHRMTISDMVDRISATLAVTDAPLLIDEADFLVKRRMIEIVRDFHEGSGAPVILIGEELLPQKLKQWERVHGRMLDWVAAQPADTRDLSALMPIYAPGIDIASELQDRLMKAANGSIRRICVNLEMVREFARLEGLDAVTLEDWGKKQFWTGEAPGPRRGV</sequence>
<dbReference type="GO" id="GO:0016887">
    <property type="term" value="F:ATP hydrolysis activity"/>
    <property type="evidence" value="ECO:0007669"/>
    <property type="project" value="InterPro"/>
</dbReference>
<dbReference type="PANTHER" id="PTHR35894">
    <property type="entry name" value="GENERAL SECRETION PATHWAY PROTEIN A-RELATED"/>
    <property type="match status" value="1"/>
</dbReference>
<dbReference type="RefSeq" id="WP_093009363.1">
    <property type="nucleotide sequence ID" value="NZ_FOXV01000002.1"/>
</dbReference>
<feature type="domain" description="ORC1/DEAH AAA+ ATPase" evidence="1">
    <location>
        <begin position="35"/>
        <end position="148"/>
    </location>
</feature>
<dbReference type="EMBL" id="FOXV01000002">
    <property type="protein sequence ID" value="SFQ13763.1"/>
    <property type="molecule type" value="Genomic_DNA"/>
</dbReference>
<keyword evidence="3" id="KW-1185">Reference proteome</keyword>
<dbReference type="Gene3D" id="3.40.50.300">
    <property type="entry name" value="P-loop containing nucleotide triphosphate hydrolases"/>
    <property type="match status" value="1"/>
</dbReference>
<dbReference type="PANTHER" id="PTHR35894:SF5">
    <property type="entry name" value="MU-LIKE PROPHAGE FLUMU DNA TRANSPOSITION PROTEIN B"/>
    <property type="match status" value="1"/>
</dbReference>
<proteinExistence type="predicted"/>
<dbReference type="InterPro" id="IPR027417">
    <property type="entry name" value="P-loop_NTPase"/>
</dbReference>
<dbReference type="Pfam" id="PF13401">
    <property type="entry name" value="AAA_22"/>
    <property type="match status" value="1"/>
</dbReference>
<protein>
    <submittedName>
        <fullName evidence="2">AAA domain-containing protein</fullName>
    </submittedName>
</protein>
<dbReference type="STRING" id="93684.SAMN05421853_10280"/>
<name>A0A1I5W268_9RHOB</name>
<dbReference type="Proteomes" id="UP000243106">
    <property type="component" value="Unassembled WGS sequence"/>
</dbReference>
<organism evidence="2 3">
    <name type="scientific">Roseivivax halotolerans</name>
    <dbReference type="NCBI Taxonomy" id="93684"/>
    <lineage>
        <taxon>Bacteria</taxon>
        <taxon>Pseudomonadati</taxon>
        <taxon>Pseudomonadota</taxon>
        <taxon>Alphaproteobacteria</taxon>
        <taxon>Rhodobacterales</taxon>
        <taxon>Roseobacteraceae</taxon>
        <taxon>Roseivivax</taxon>
    </lineage>
</organism>